<evidence type="ECO:0000313" key="2">
    <source>
        <dbReference type="Proteomes" id="UP000483820"/>
    </source>
</evidence>
<dbReference type="EMBL" id="WUAV01000001">
    <property type="protein sequence ID" value="KAF1771061.1"/>
    <property type="molecule type" value="Genomic_DNA"/>
</dbReference>
<dbReference type="RefSeq" id="XP_003099116.2">
    <property type="nucleotide sequence ID" value="XM_003099068.2"/>
</dbReference>
<organism evidence="1 2">
    <name type="scientific">Caenorhabditis remanei</name>
    <name type="common">Caenorhabditis vulgaris</name>
    <dbReference type="NCBI Taxonomy" id="31234"/>
    <lineage>
        <taxon>Eukaryota</taxon>
        <taxon>Metazoa</taxon>
        <taxon>Ecdysozoa</taxon>
        <taxon>Nematoda</taxon>
        <taxon>Chromadorea</taxon>
        <taxon>Rhabditida</taxon>
        <taxon>Rhabditina</taxon>
        <taxon>Rhabditomorpha</taxon>
        <taxon>Rhabditoidea</taxon>
        <taxon>Rhabditidae</taxon>
        <taxon>Peloderinae</taxon>
        <taxon>Caenorhabditis</taxon>
    </lineage>
</organism>
<dbReference type="CTD" id="9817597"/>
<accession>A0A6A5HV88</accession>
<comment type="caution">
    <text evidence="1">The sequence shown here is derived from an EMBL/GenBank/DDBJ whole genome shotgun (WGS) entry which is preliminary data.</text>
</comment>
<protein>
    <submittedName>
        <fullName evidence="1">Uncharacterized protein</fullName>
    </submittedName>
</protein>
<dbReference type="AlphaFoldDB" id="A0A6A5HV88"/>
<sequence length="74" mass="8757">MEKLDVPYVTGHHLAGTVKLPCNGGFLLDHYKESFGVDIHHRMSPIVMDRCQPHAMEYIWFRHEMEKLMKKKTF</sequence>
<name>A0A6A5HV88_CAERE</name>
<gene>
    <name evidence="1" type="ORF">GCK72_002886</name>
</gene>
<reference evidence="1 2" key="1">
    <citation type="submission" date="2019-12" db="EMBL/GenBank/DDBJ databases">
        <title>Chromosome-level assembly of the Caenorhabditis remanei genome.</title>
        <authorList>
            <person name="Teterina A.A."/>
            <person name="Willis J.H."/>
            <person name="Phillips P.C."/>
        </authorList>
    </citation>
    <scope>NUCLEOTIDE SEQUENCE [LARGE SCALE GENOMIC DNA]</scope>
    <source>
        <strain evidence="1 2">PX506</strain>
        <tissue evidence="1">Whole organism</tissue>
    </source>
</reference>
<dbReference type="KEGG" id="crq:GCK72_002886"/>
<evidence type="ECO:0000313" key="1">
    <source>
        <dbReference type="EMBL" id="KAF1771061.1"/>
    </source>
</evidence>
<proteinExistence type="predicted"/>
<dbReference type="Proteomes" id="UP000483820">
    <property type="component" value="Chromosome I"/>
</dbReference>
<dbReference type="GeneID" id="9817597"/>